<sequence>MLECKQAYNIPKQYAHKNLGRDNYVEFTRRDAYSPVLEHQSARGMALGMWVIFLAPKCAGGPRAPRAAA</sequence>
<proteinExistence type="predicted"/>
<evidence type="ECO:0000313" key="1">
    <source>
        <dbReference type="EMBL" id="GBP80807.1"/>
    </source>
</evidence>
<protein>
    <submittedName>
        <fullName evidence="1">Uncharacterized protein</fullName>
    </submittedName>
</protein>
<gene>
    <name evidence="1" type="ORF">EVAR_47293_1</name>
</gene>
<dbReference type="Proteomes" id="UP000299102">
    <property type="component" value="Unassembled WGS sequence"/>
</dbReference>
<dbReference type="EMBL" id="BGZK01001482">
    <property type="protein sequence ID" value="GBP80807.1"/>
    <property type="molecule type" value="Genomic_DNA"/>
</dbReference>
<dbReference type="AlphaFoldDB" id="A0A4C1Z2H7"/>
<name>A0A4C1Z2H7_EUMVA</name>
<evidence type="ECO:0000313" key="2">
    <source>
        <dbReference type="Proteomes" id="UP000299102"/>
    </source>
</evidence>
<comment type="caution">
    <text evidence="1">The sequence shown here is derived from an EMBL/GenBank/DDBJ whole genome shotgun (WGS) entry which is preliminary data.</text>
</comment>
<accession>A0A4C1Z2H7</accession>
<organism evidence="1 2">
    <name type="scientific">Eumeta variegata</name>
    <name type="common">Bagworm moth</name>
    <name type="synonym">Eumeta japonica</name>
    <dbReference type="NCBI Taxonomy" id="151549"/>
    <lineage>
        <taxon>Eukaryota</taxon>
        <taxon>Metazoa</taxon>
        <taxon>Ecdysozoa</taxon>
        <taxon>Arthropoda</taxon>
        <taxon>Hexapoda</taxon>
        <taxon>Insecta</taxon>
        <taxon>Pterygota</taxon>
        <taxon>Neoptera</taxon>
        <taxon>Endopterygota</taxon>
        <taxon>Lepidoptera</taxon>
        <taxon>Glossata</taxon>
        <taxon>Ditrysia</taxon>
        <taxon>Tineoidea</taxon>
        <taxon>Psychidae</taxon>
        <taxon>Oiketicinae</taxon>
        <taxon>Eumeta</taxon>
    </lineage>
</organism>
<keyword evidence="2" id="KW-1185">Reference proteome</keyword>
<reference evidence="1 2" key="1">
    <citation type="journal article" date="2019" name="Commun. Biol.">
        <title>The bagworm genome reveals a unique fibroin gene that provides high tensile strength.</title>
        <authorList>
            <person name="Kono N."/>
            <person name="Nakamura H."/>
            <person name="Ohtoshi R."/>
            <person name="Tomita M."/>
            <person name="Numata K."/>
            <person name="Arakawa K."/>
        </authorList>
    </citation>
    <scope>NUCLEOTIDE SEQUENCE [LARGE SCALE GENOMIC DNA]</scope>
</reference>